<dbReference type="EMBL" id="CAXAJV020001300">
    <property type="protein sequence ID" value="CAL7950847.1"/>
    <property type="molecule type" value="Genomic_DNA"/>
</dbReference>
<reference evidence="3 4" key="1">
    <citation type="submission" date="2024-08" db="EMBL/GenBank/DDBJ databases">
        <authorList>
            <person name="Will J Nash"/>
            <person name="Angela Man"/>
            <person name="Seanna McTaggart"/>
            <person name="Kendall Baker"/>
            <person name="Tom Barker"/>
            <person name="Leah Catchpole"/>
            <person name="Alex Durrant"/>
            <person name="Karim Gharbi"/>
            <person name="Naomi Irish"/>
            <person name="Gemy Kaithakottil"/>
            <person name="Debby Ku"/>
            <person name="Aaliyah Providence"/>
            <person name="Felix Shaw"/>
            <person name="David Swarbreck"/>
            <person name="Chris Watkins"/>
            <person name="Ann M. McCartney"/>
            <person name="Giulio Formenti"/>
            <person name="Alice Mouton"/>
            <person name="Noel Vella"/>
            <person name="Bjorn M von Reumont"/>
            <person name="Adriana Vella"/>
            <person name="Wilfried Haerty"/>
        </authorList>
    </citation>
    <scope>NUCLEOTIDE SEQUENCE [LARGE SCALE GENOMIC DNA]</scope>
</reference>
<proteinExistence type="predicted"/>
<feature type="signal peptide" evidence="2">
    <location>
        <begin position="1"/>
        <end position="16"/>
    </location>
</feature>
<name>A0ABP1PC92_XYLVO</name>
<keyword evidence="1" id="KW-0193">Cuticle</keyword>
<dbReference type="PROSITE" id="PS51155">
    <property type="entry name" value="CHIT_BIND_RR_2"/>
    <property type="match status" value="1"/>
</dbReference>
<comment type="caution">
    <text evidence="3">The sequence shown here is derived from an EMBL/GenBank/DDBJ whole genome shotgun (WGS) entry which is preliminary data.</text>
</comment>
<keyword evidence="2" id="KW-0732">Signal</keyword>
<keyword evidence="4" id="KW-1185">Reference proteome</keyword>
<evidence type="ECO:0000313" key="3">
    <source>
        <dbReference type="EMBL" id="CAL7950847.1"/>
    </source>
</evidence>
<dbReference type="InterPro" id="IPR000618">
    <property type="entry name" value="Insect_cuticle"/>
</dbReference>
<feature type="chain" id="PRO_5045273757" evidence="2">
    <location>
        <begin position="17"/>
        <end position="198"/>
    </location>
</feature>
<evidence type="ECO:0000256" key="1">
    <source>
        <dbReference type="PROSITE-ProRule" id="PRU00497"/>
    </source>
</evidence>
<sequence>MHIKFFFLTNAILTFATDIPWASNHRYHVGDRQLLPNSKHDTRSIGKKNNEQLRIQKTKREKFVMNKHVKTQKEDIDPWNNEHLRIQKNEKDKSIMSLRAETQKEKNIKPFNLSEDTDRIQFQIEGHEGPQTYIFGFDTGYGKNRQYRLEERHRDGTIKGQYGYYDAKGKLRRVQYVASPFDGYTEIHHESNIKNINK</sequence>
<dbReference type="Proteomes" id="UP001642520">
    <property type="component" value="Unassembled WGS sequence"/>
</dbReference>
<accession>A0ABP1PC92</accession>
<dbReference type="Pfam" id="PF00379">
    <property type="entry name" value="Chitin_bind_4"/>
    <property type="match status" value="1"/>
</dbReference>
<evidence type="ECO:0000256" key="2">
    <source>
        <dbReference type="SAM" id="SignalP"/>
    </source>
</evidence>
<gene>
    <name evidence="3" type="ORF">XYLVIOL_LOCUS10221</name>
</gene>
<evidence type="ECO:0000313" key="4">
    <source>
        <dbReference type="Proteomes" id="UP001642520"/>
    </source>
</evidence>
<organism evidence="3 4">
    <name type="scientific">Xylocopa violacea</name>
    <name type="common">Violet carpenter bee</name>
    <name type="synonym">Apis violacea</name>
    <dbReference type="NCBI Taxonomy" id="135666"/>
    <lineage>
        <taxon>Eukaryota</taxon>
        <taxon>Metazoa</taxon>
        <taxon>Ecdysozoa</taxon>
        <taxon>Arthropoda</taxon>
        <taxon>Hexapoda</taxon>
        <taxon>Insecta</taxon>
        <taxon>Pterygota</taxon>
        <taxon>Neoptera</taxon>
        <taxon>Endopterygota</taxon>
        <taxon>Hymenoptera</taxon>
        <taxon>Apocrita</taxon>
        <taxon>Aculeata</taxon>
        <taxon>Apoidea</taxon>
        <taxon>Anthophila</taxon>
        <taxon>Apidae</taxon>
        <taxon>Xylocopa</taxon>
        <taxon>Xylocopa</taxon>
    </lineage>
</organism>
<protein>
    <submittedName>
        <fullName evidence="3">Uncharacterized protein</fullName>
    </submittedName>
</protein>